<name>A0A4Q0I860_9FIRM</name>
<keyword evidence="3" id="KW-1185">Reference proteome</keyword>
<organism evidence="2 3">
    <name type="scientific">Acetivibrio mesophilus</name>
    <dbReference type="NCBI Taxonomy" id="2487273"/>
    <lineage>
        <taxon>Bacteria</taxon>
        <taxon>Bacillati</taxon>
        <taxon>Bacillota</taxon>
        <taxon>Clostridia</taxon>
        <taxon>Eubacteriales</taxon>
        <taxon>Oscillospiraceae</taxon>
        <taxon>Acetivibrio</taxon>
    </lineage>
</organism>
<sequence>MKRYITKEDIAQLTDAQKMHLNEMWYPEKYDIAVANICTNAETEEYEQIEFVLGDVKVYNTHFILYDLMFLSNMNNNDISNQEDSADGDFNPEGADSDENYDSEYEIDEDSNEDENFDYSFIRPTTFSKEECLPLLSIAQMIEILNKNRSKSYDFYVLADNGEFATEMGSKDFNLSGYGSDFESKELCDVLWDCVKLIL</sequence>
<evidence type="ECO:0000313" key="3">
    <source>
        <dbReference type="Proteomes" id="UP000289166"/>
    </source>
</evidence>
<dbReference type="Proteomes" id="UP000289166">
    <property type="component" value="Unassembled WGS sequence"/>
</dbReference>
<proteinExistence type="predicted"/>
<gene>
    <name evidence="2" type="ORF">EFD62_02460</name>
</gene>
<feature type="compositionally biased region" description="Acidic residues" evidence="1">
    <location>
        <begin position="95"/>
        <end position="112"/>
    </location>
</feature>
<reference evidence="3" key="1">
    <citation type="submission" date="2018-11" db="EMBL/GenBank/DDBJ databases">
        <title>Genome sequencing of a novel mesophilic and cellulolytic organism within the genus Hungateiclostridium.</title>
        <authorList>
            <person name="Rettenmaier R."/>
            <person name="Liebl W."/>
            <person name="Zverlov V."/>
        </authorList>
    </citation>
    <scope>NUCLEOTIDE SEQUENCE [LARGE SCALE GENOMIC DNA]</scope>
    <source>
        <strain evidence="3">N2K1</strain>
    </source>
</reference>
<protein>
    <submittedName>
        <fullName evidence="2">Uncharacterized protein</fullName>
    </submittedName>
</protein>
<dbReference type="AlphaFoldDB" id="A0A4Q0I860"/>
<dbReference type="EMBL" id="RLII01000002">
    <property type="protein sequence ID" value="RXE60115.1"/>
    <property type="molecule type" value="Genomic_DNA"/>
</dbReference>
<feature type="region of interest" description="Disordered" evidence="1">
    <location>
        <begin position="81"/>
        <end position="112"/>
    </location>
</feature>
<evidence type="ECO:0000313" key="2">
    <source>
        <dbReference type="EMBL" id="RXE60115.1"/>
    </source>
</evidence>
<dbReference type="OrthoDB" id="2082956at2"/>
<dbReference type="RefSeq" id="WP_128705694.1">
    <property type="nucleotide sequence ID" value="NZ_RLII01000002.1"/>
</dbReference>
<evidence type="ECO:0000256" key="1">
    <source>
        <dbReference type="SAM" id="MobiDB-lite"/>
    </source>
</evidence>
<comment type="caution">
    <text evidence="2">The sequence shown here is derived from an EMBL/GenBank/DDBJ whole genome shotgun (WGS) entry which is preliminary data.</text>
</comment>
<accession>A0A4Q0I860</accession>